<dbReference type="PANTHER" id="PTHR34374:SF1">
    <property type="entry name" value="LARGE RIBOSOMAL RNA SUBUNIT ACCUMULATION PROTEIN YCED HOMOLOG 1, CHLOROPLASTIC"/>
    <property type="match status" value="1"/>
</dbReference>
<proteinExistence type="predicted"/>
<dbReference type="Pfam" id="PF02620">
    <property type="entry name" value="YceD"/>
    <property type="match status" value="1"/>
</dbReference>
<name>A0A926IMC6_9FIRM</name>
<dbReference type="PANTHER" id="PTHR34374">
    <property type="entry name" value="LARGE RIBOSOMAL RNA SUBUNIT ACCUMULATION PROTEIN YCED HOMOLOG 1, CHLOROPLASTIC"/>
    <property type="match status" value="1"/>
</dbReference>
<evidence type="ECO:0000313" key="1">
    <source>
        <dbReference type="EMBL" id="MBC8590476.1"/>
    </source>
</evidence>
<reference evidence="1 2" key="1">
    <citation type="submission" date="2020-08" db="EMBL/GenBank/DDBJ databases">
        <title>Genome public.</title>
        <authorList>
            <person name="Liu C."/>
            <person name="Sun Q."/>
        </authorList>
    </citation>
    <scope>NUCLEOTIDE SEQUENCE [LARGE SCALE GENOMIC DNA]</scope>
    <source>
        <strain evidence="1 2">NSJ-26</strain>
    </source>
</reference>
<dbReference type="EMBL" id="JACRTK010000002">
    <property type="protein sequence ID" value="MBC8590476.1"/>
    <property type="molecule type" value="Genomic_DNA"/>
</dbReference>
<dbReference type="InterPro" id="IPR003772">
    <property type="entry name" value="YceD"/>
</dbReference>
<sequence>MNIDLSNLLNSSDSVHHLNGEVNNQLIDLDLGDYKIVEPIKYNGYIYKSSSSYDINIDIAYKYETKCARCLHSTIKEVKTSVAGELLNYGEKPEASVKDDDVISLEKDGILDIDKHIIGEVVSSLPMKTLCAENCKGICPQCGTDLNTESCDCLDEYIDPRFEKLKDFFVKD</sequence>
<gene>
    <name evidence="1" type="ORF">H8689_04955</name>
</gene>
<dbReference type="AlphaFoldDB" id="A0A926IMC6"/>
<organism evidence="1 2">
    <name type="scientific">Wansuia hejianensis</name>
    <dbReference type="NCBI Taxonomy" id="2763667"/>
    <lineage>
        <taxon>Bacteria</taxon>
        <taxon>Bacillati</taxon>
        <taxon>Bacillota</taxon>
        <taxon>Clostridia</taxon>
        <taxon>Lachnospirales</taxon>
        <taxon>Lachnospiraceae</taxon>
        <taxon>Wansuia</taxon>
    </lineage>
</organism>
<keyword evidence="2" id="KW-1185">Reference proteome</keyword>
<dbReference type="RefSeq" id="WP_249323318.1">
    <property type="nucleotide sequence ID" value="NZ_JACRTK010000002.1"/>
</dbReference>
<protein>
    <submittedName>
        <fullName evidence="1">DUF177 domain-containing protein</fullName>
    </submittedName>
</protein>
<dbReference type="Proteomes" id="UP000601522">
    <property type="component" value="Unassembled WGS sequence"/>
</dbReference>
<evidence type="ECO:0000313" key="2">
    <source>
        <dbReference type="Proteomes" id="UP000601522"/>
    </source>
</evidence>
<comment type="caution">
    <text evidence="1">The sequence shown here is derived from an EMBL/GenBank/DDBJ whole genome shotgun (WGS) entry which is preliminary data.</text>
</comment>
<accession>A0A926IMC6</accession>